<feature type="chain" id="PRO_5001645647" evidence="1">
    <location>
        <begin position="22"/>
        <end position="134"/>
    </location>
</feature>
<evidence type="ECO:0000313" key="3">
    <source>
        <dbReference type="Proteomes" id="UP000027195"/>
    </source>
</evidence>
<evidence type="ECO:0000256" key="1">
    <source>
        <dbReference type="SAM" id="SignalP"/>
    </source>
</evidence>
<dbReference type="Proteomes" id="UP000027195">
    <property type="component" value="Unassembled WGS sequence"/>
</dbReference>
<name>A0A067MJ37_BOTB1</name>
<keyword evidence="3" id="KW-1185">Reference proteome</keyword>
<dbReference type="HOGENOM" id="CLU_1895861_0_0_1"/>
<gene>
    <name evidence="2" type="ORF">BOTBODRAFT_34951</name>
</gene>
<organism evidence="2 3">
    <name type="scientific">Botryobasidium botryosum (strain FD-172 SS1)</name>
    <dbReference type="NCBI Taxonomy" id="930990"/>
    <lineage>
        <taxon>Eukaryota</taxon>
        <taxon>Fungi</taxon>
        <taxon>Dikarya</taxon>
        <taxon>Basidiomycota</taxon>
        <taxon>Agaricomycotina</taxon>
        <taxon>Agaricomycetes</taxon>
        <taxon>Cantharellales</taxon>
        <taxon>Botryobasidiaceae</taxon>
        <taxon>Botryobasidium</taxon>
    </lineage>
</organism>
<proteinExistence type="predicted"/>
<dbReference type="EMBL" id="KL198054">
    <property type="protein sequence ID" value="KDQ11862.1"/>
    <property type="molecule type" value="Genomic_DNA"/>
</dbReference>
<accession>A0A067MJ37</accession>
<dbReference type="AlphaFoldDB" id="A0A067MJ37"/>
<feature type="signal peptide" evidence="1">
    <location>
        <begin position="1"/>
        <end position="21"/>
    </location>
</feature>
<sequence>MCLLFAIGMMMLVWMWPKVNACFFVSIAVLPSPGKIHVNVCTGGVLREGHIDTAAPAKVLYAQILAWKSLWLEISSSCKAGLGACRARSIYLYISLPSTGYPLDELLHLSVRANSEPHAHLQSRGPRKSWIERA</sequence>
<reference evidence="3" key="1">
    <citation type="journal article" date="2014" name="Proc. Natl. Acad. Sci. U.S.A.">
        <title>Extensive sampling of basidiomycete genomes demonstrates inadequacy of the white-rot/brown-rot paradigm for wood decay fungi.</title>
        <authorList>
            <person name="Riley R."/>
            <person name="Salamov A.A."/>
            <person name="Brown D.W."/>
            <person name="Nagy L.G."/>
            <person name="Floudas D."/>
            <person name="Held B.W."/>
            <person name="Levasseur A."/>
            <person name="Lombard V."/>
            <person name="Morin E."/>
            <person name="Otillar R."/>
            <person name="Lindquist E.A."/>
            <person name="Sun H."/>
            <person name="LaButti K.M."/>
            <person name="Schmutz J."/>
            <person name="Jabbour D."/>
            <person name="Luo H."/>
            <person name="Baker S.E."/>
            <person name="Pisabarro A.G."/>
            <person name="Walton J.D."/>
            <person name="Blanchette R.A."/>
            <person name="Henrissat B."/>
            <person name="Martin F."/>
            <person name="Cullen D."/>
            <person name="Hibbett D.S."/>
            <person name="Grigoriev I.V."/>
        </authorList>
    </citation>
    <scope>NUCLEOTIDE SEQUENCE [LARGE SCALE GENOMIC DNA]</scope>
    <source>
        <strain evidence="3">FD-172 SS1</strain>
    </source>
</reference>
<dbReference type="InParanoid" id="A0A067MJ37"/>
<keyword evidence="1" id="KW-0732">Signal</keyword>
<evidence type="ECO:0000313" key="2">
    <source>
        <dbReference type="EMBL" id="KDQ11862.1"/>
    </source>
</evidence>
<protein>
    <submittedName>
        <fullName evidence="2">Uncharacterized protein</fullName>
    </submittedName>
</protein>